<accession>A0A6N2T1N3</accession>
<evidence type="ECO:0000313" key="6">
    <source>
        <dbReference type="EMBL" id="VYS98401.1"/>
    </source>
</evidence>
<dbReference type="InterPro" id="IPR001173">
    <property type="entry name" value="Glyco_trans_2-like"/>
</dbReference>
<evidence type="ECO:0000256" key="4">
    <source>
        <dbReference type="ARBA" id="ARBA00022679"/>
    </source>
</evidence>
<gene>
    <name evidence="6" type="ORF">AHLFYP4_01154</name>
</gene>
<evidence type="ECO:0000256" key="3">
    <source>
        <dbReference type="ARBA" id="ARBA00022676"/>
    </source>
</evidence>
<dbReference type="AlphaFoldDB" id="A0A6N2T1N3"/>
<keyword evidence="3" id="KW-0328">Glycosyltransferase</keyword>
<dbReference type="Gene3D" id="3.90.550.10">
    <property type="entry name" value="Spore Coat Polysaccharide Biosynthesis Protein SpsA, Chain A"/>
    <property type="match status" value="1"/>
</dbReference>
<evidence type="ECO:0000259" key="5">
    <source>
        <dbReference type="Pfam" id="PF00535"/>
    </source>
</evidence>
<comment type="pathway">
    <text evidence="1">Cell wall biogenesis; cell wall polysaccharide biosynthesis.</text>
</comment>
<proteinExistence type="inferred from homology"/>
<evidence type="ECO:0000256" key="1">
    <source>
        <dbReference type="ARBA" id="ARBA00004776"/>
    </source>
</evidence>
<dbReference type="RefSeq" id="WP_156723300.1">
    <property type="nucleotide sequence ID" value="NZ_CACRSX010000024.1"/>
</dbReference>
<dbReference type="SUPFAM" id="SSF53448">
    <property type="entry name" value="Nucleotide-diphospho-sugar transferases"/>
    <property type="match status" value="1"/>
</dbReference>
<keyword evidence="4 6" id="KW-0808">Transferase</keyword>
<dbReference type="GO" id="GO:0016757">
    <property type="term" value="F:glycosyltransferase activity"/>
    <property type="evidence" value="ECO:0007669"/>
    <property type="project" value="UniProtKB-KW"/>
</dbReference>
<dbReference type="PANTHER" id="PTHR43179">
    <property type="entry name" value="RHAMNOSYLTRANSFERASE WBBL"/>
    <property type="match status" value="1"/>
</dbReference>
<dbReference type="Pfam" id="PF00535">
    <property type="entry name" value="Glycos_transf_2"/>
    <property type="match status" value="1"/>
</dbReference>
<name>A0A6N2T1N3_ANAHA</name>
<dbReference type="InterPro" id="IPR029044">
    <property type="entry name" value="Nucleotide-diphossugar_trans"/>
</dbReference>
<dbReference type="PANTHER" id="PTHR43179:SF12">
    <property type="entry name" value="GALACTOFURANOSYLTRANSFERASE GLFT2"/>
    <property type="match status" value="1"/>
</dbReference>
<reference evidence="6" key="1">
    <citation type="submission" date="2019-11" db="EMBL/GenBank/DDBJ databases">
        <authorList>
            <person name="Feng L."/>
        </authorList>
    </citation>
    <scope>NUCLEOTIDE SEQUENCE</scope>
    <source>
        <strain evidence="6">AhadrusLFYP4</strain>
    </source>
</reference>
<evidence type="ECO:0000256" key="2">
    <source>
        <dbReference type="ARBA" id="ARBA00006739"/>
    </source>
</evidence>
<protein>
    <submittedName>
        <fullName evidence="6">Glycosyl transferase family 2</fullName>
    </submittedName>
</protein>
<organism evidence="6">
    <name type="scientific">Anaerostipes hadrus</name>
    <dbReference type="NCBI Taxonomy" id="649756"/>
    <lineage>
        <taxon>Bacteria</taxon>
        <taxon>Bacillati</taxon>
        <taxon>Bacillota</taxon>
        <taxon>Clostridia</taxon>
        <taxon>Lachnospirales</taxon>
        <taxon>Lachnospiraceae</taxon>
        <taxon>Anaerostipes</taxon>
    </lineage>
</organism>
<dbReference type="CDD" id="cd02526">
    <property type="entry name" value="GT2_RfbF_like"/>
    <property type="match status" value="1"/>
</dbReference>
<comment type="similarity">
    <text evidence="2">Belongs to the glycosyltransferase 2 family.</text>
</comment>
<feature type="domain" description="Glycosyltransferase 2-like" evidence="5">
    <location>
        <begin position="10"/>
        <end position="122"/>
    </location>
</feature>
<sequence>MQISKIYAGIVTFNPEITRLKQNIDAISPQLKEVVLFDNGSQNIQQIKKLLEKYHNVYLIEGHKNKGIAAALNALMKWGCDKEYQWMLSLDQDSVCQEDFVKEMSKYLTIEKRLGIVAPVIKDRNIGIVGHNPVKKIQHVNTCITSGAFSNLKAWKRIGGYDERMFIDSVDFEYCYRMRKNKYGVIQVRDVQLLHEIGASEKRRFLFWNVVVNGHSAFRKFYIAQNNVYYPLKHHLWLHFIRGNFRNLGLMFVVLLYEDNKKDKLAAIIKGWIKAYRIKGERNYAD</sequence>
<dbReference type="EMBL" id="CACRSX010000024">
    <property type="protein sequence ID" value="VYS98401.1"/>
    <property type="molecule type" value="Genomic_DNA"/>
</dbReference>